<name>F0QQB6_MYCSL</name>
<reference evidence="1 2" key="1">
    <citation type="journal article" date="2011" name="J. Bacteriol.">
        <title>Complete genome sequences of two hemotropic Mycoplasmas, Mycoplasma haemofelis strain Ohio2 and Mycoplasma suis strain Illinois.</title>
        <authorList>
            <person name="Messick J.B."/>
            <person name="Santos A.P."/>
            <person name="Guimaraes A.M."/>
        </authorList>
    </citation>
    <scope>NUCLEOTIDE SEQUENCE [LARGE SCALE GENOMIC DNA]</scope>
    <source>
        <strain evidence="1 2">Illinois</strain>
    </source>
</reference>
<proteinExistence type="predicted"/>
<dbReference type="STRING" id="768700.MSU_0142"/>
<dbReference type="EMBL" id="CP002525">
    <property type="protein sequence ID" value="ADX97686.1"/>
    <property type="molecule type" value="Genomic_DNA"/>
</dbReference>
<keyword evidence="2" id="KW-1185">Reference proteome</keyword>
<dbReference type="KEGG" id="mss:MSU_0142"/>
<dbReference type="Proteomes" id="UP000007484">
    <property type="component" value="Chromosome"/>
</dbReference>
<evidence type="ECO:0000313" key="1">
    <source>
        <dbReference type="EMBL" id="ADX97686.1"/>
    </source>
</evidence>
<dbReference type="AlphaFoldDB" id="F0QQB6"/>
<gene>
    <name evidence="1" type="ordered locus">MSU_0142</name>
</gene>
<organism evidence="1 2">
    <name type="scientific">Mycoplasma suis (strain Illinois)</name>
    <dbReference type="NCBI Taxonomy" id="768700"/>
    <lineage>
        <taxon>Bacteria</taxon>
        <taxon>Bacillati</taxon>
        <taxon>Mycoplasmatota</taxon>
        <taxon>Mollicutes</taxon>
        <taxon>Mycoplasmataceae</taxon>
        <taxon>Mycoplasma</taxon>
    </lineage>
</organism>
<evidence type="ECO:0000313" key="2">
    <source>
        <dbReference type="Proteomes" id="UP000007484"/>
    </source>
</evidence>
<sequence length="176" mass="20553">MVRKFFIPIVLAGAGTSVGAGYGLSRYWNSEQQQLEENYGKNAKVFAQFIRKTNDNVESFDLFCEKWVSSDEGDRRAIIPEFECQKSFQQLPLRGEKVRVEKWLEVEKNRFKDILQQYFSPLSEENESLVNENFEGEWNHGSLICENSKSNEGQKVIVSCYDAQEFIREKQINWES</sequence>
<accession>F0QQB6</accession>
<dbReference type="RefSeq" id="WP_013609643.1">
    <property type="nucleotide sequence ID" value="NC_015155.1"/>
</dbReference>
<dbReference type="HOGENOM" id="CLU_1523543_0_0_14"/>
<protein>
    <submittedName>
        <fullName evidence="1">Uncharacterized protein</fullName>
    </submittedName>
</protein>